<feature type="region of interest" description="Disordered" evidence="1">
    <location>
        <begin position="630"/>
        <end position="661"/>
    </location>
</feature>
<protein>
    <submittedName>
        <fullName evidence="2">Uncharacterized protein</fullName>
    </submittedName>
</protein>
<name>L8BA10_RUBGE</name>
<gene>
    <name evidence="2" type="ORF">RGS1_10432</name>
</gene>
<accession>L8BA10</accession>
<organism evidence="2">
    <name type="scientific">Rubrivivax gelatinosus S1</name>
    <dbReference type="NCBI Taxonomy" id="1138313"/>
    <lineage>
        <taxon>Bacteria</taxon>
        <taxon>Pseudomonadati</taxon>
        <taxon>Pseudomonadota</taxon>
        <taxon>Betaproteobacteria</taxon>
        <taxon>Burkholderiales</taxon>
        <taxon>Sphaerotilaceae</taxon>
        <taxon>Rubrivivax</taxon>
    </lineage>
</organism>
<dbReference type="AlphaFoldDB" id="L8BA10"/>
<dbReference type="InterPro" id="IPR008930">
    <property type="entry name" value="Terpenoid_cyclase/PrenylTrfase"/>
</dbReference>
<dbReference type="EMBL" id="FO082879">
    <property type="protein sequence ID" value="CCF78727.1"/>
    <property type="molecule type" value="Genomic_DNA"/>
</dbReference>
<dbReference type="SUPFAM" id="SSF48239">
    <property type="entry name" value="Terpenoid cyclases/Protein prenyltransferases"/>
    <property type="match status" value="1"/>
</dbReference>
<evidence type="ECO:0000313" key="2">
    <source>
        <dbReference type="EMBL" id="CCF78727.1"/>
    </source>
</evidence>
<reference evidence="2" key="2">
    <citation type="submission" date="2013-02" db="EMBL/GenBank/DDBJ databases">
        <title>EmbRS an orphan two-component system to save Rubrivivax gelatinosus from drowning.</title>
        <authorList>
            <person name="Steunou A."/>
            <person name="Liotenberg S."/>
            <person name="Soler M."/>
            <person name="Briandet R."/>
            <person name="Barbe V."/>
            <person name="Astier C."/>
            <person name="Ouchane S."/>
        </authorList>
    </citation>
    <scope>NUCLEOTIDE SEQUENCE</scope>
    <source>
        <strain evidence="2">S1</strain>
    </source>
</reference>
<evidence type="ECO:0000256" key="1">
    <source>
        <dbReference type="SAM" id="MobiDB-lite"/>
    </source>
</evidence>
<proteinExistence type="predicted"/>
<sequence length="661" mass="72070">MNLESLFDAAAAAKHRVAGGERAFVSVDAGTSLVVDRFDAEAAVCLSLRCDASQLELSLDGAHRLTLCEAGGWLFEPADTRLPTYWLPQLPRWRRYHPEGPIEAEGAAQIVGLDAGPQRTLATLRAQAGTVIELAVWRFGPTAGAIVDGLRRCMAVETQPRFLYASHCAWSRPADWHLHLAHGHVYERAGQWPRYWRIRDELDAYAIWLICGGLKAATGKGLYRLIQAQAALSVMTHQRPDGGFRHGEWTDDIESHFRMAAGGVHLLAAAQQVMPSPELADALARAARWLAGQTDTLDAGPWLLHDSLEQSVAGLAKSPFRHAPSRALGKSATNLLVLNTHLDSSLALMRSDEVLGTANFSSLLDAAHESTRAVLALRSAEWLYRILFPWVRLTLLPQAQARALPLPLRALKRLAWQWLQPRWHRVKARFPRLVMPGGYIERDLTLASFAAQYLPVTLWDLARMQRRRPDPVVATTIAGARSFLHANDMPTLWAERKGWGAALCYLGEALRVLATDDASPGLRADLARALVLCHRAGLGTPPGLLGASSEALPPSAQRALPSPAHAQLVVVDLGDARTEELLAVNVGHTPVLLEFDGPIAEPGPWTTGAEGHCRIGEALAPGQWAWMRRNVEQKPPGEAQDAAPSPAGHESGQHLNENATP</sequence>
<reference evidence="2" key="1">
    <citation type="submission" date="2012-02" db="EMBL/GenBank/DDBJ databases">
        <authorList>
            <person name="Genoscope - CEA"/>
        </authorList>
    </citation>
    <scope>NUCLEOTIDE SEQUENCE</scope>
    <source>
        <strain evidence="2">S1</strain>
    </source>
</reference>